<dbReference type="InterPro" id="IPR017853">
    <property type="entry name" value="GH"/>
</dbReference>
<reference evidence="7" key="1">
    <citation type="submission" date="2022-11" db="UniProtKB">
        <authorList>
            <consortium name="WormBaseParasite"/>
        </authorList>
    </citation>
    <scope>IDENTIFICATION</scope>
</reference>
<dbReference type="Gene3D" id="3.20.20.70">
    <property type="entry name" value="Aldolase class I"/>
    <property type="match status" value="1"/>
</dbReference>
<dbReference type="SUPFAM" id="SSF51011">
    <property type="entry name" value="Glycosyl hydrolase domain"/>
    <property type="match status" value="1"/>
</dbReference>
<keyword evidence="5" id="KW-0732">Signal</keyword>
<dbReference type="InterPro" id="IPR013780">
    <property type="entry name" value="Glyco_hydro_b"/>
</dbReference>
<dbReference type="PRINTS" id="PR00740">
    <property type="entry name" value="GLHYDRLASE27"/>
</dbReference>
<dbReference type="PANTHER" id="PTHR11452:SF83">
    <property type="entry name" value="ALPHA-GALACTOSIDASE"/>
    <property type="match status" value="1"/>
</dbReference>
<accession>A0A915IPI1</accession>
<dbReference type="InterPro" id="IPR013785">
    <property type="entry name" value="Aldolase_TIM"/>
</dbReference>
<dbReference type="CDD" id="cd14792">
    <property type="entry name" value="GH27"/>
    <property type="match status" value="1"/>
</dbReference>
<dbReference type="Gene3D" id="2.60.40.1180">
    <property type="entry name" value="Golgi alpha-mannosidase II"/>
    <property type="match status" value="1"/>
</dbReference>
<comment type="similarity">
    <text evidence="1 4">Belongs to the glycosyl hydrolase 27 family.</text>
</comment>
<proteinExistence type="inferred from homology"/>
<evidence type="ECO:0000313" key="6">
    <source>
        <dbReference type="Proteomes" id="UP000887565"/>
    </source>
</evidence>
<keyword evidence="3 4" id="KW-0326">Glycosidase</keyword>
<dbReference type="InterPro" id="IPR002241">
    <property type="entry name" value="Glyco_hydro_27"/>
</dbReference>
<dbReference type="GO" id="GO:0005737">
    <property type="term" value="C:cytoplasm"/>
    <property type="evidence" value="ECO:0007669"/>
    <property type="project" value="TreeGrafter"/>
</dbReference>
<feature type="signal peptide" evidence="5">
    <location>
        <begin position="1"/>
        <end position="19"/>
    </location>
</feature>
<dbReference type="SUPFAM" id="SSF51445">
    <property type="entry name" value="(Trans)glycosidases"/>
    <property type="match status" value="1"/>
</dbReference>
<dbReference type="GO" id="GO:0009311">
    <property type="term" value="P:oligosaccharide metabolic process"/>
    <property type="evidence" value="ECO:0007669"/>
    <property type="project" value="TreeGrafter"/>
</dbReference>
<name>A0A915IPI1_ROMCU</name>
<sequence>MSRFLGFFIFTWTFFVVRSLDNGLVLKPPMGWLSWTKFLCQTDCQRHPMSCISENLYTDMADWMVSDGYLEAGYEYVNIDDCWSEMKRDKNKELVANKNRFPHGIKWLADYMHAKGLKLGIYEDFGNYTCAGYPGSLYFLEEDAKTFASWGVDMLKLDGCYASPSIMPTGYPKMSKYLNSTGRPIVYSCSWPAYEVDAGIVPKYPAIAKACNLWRNYGDISLKWDSIQDIINWYDKHQDEMIPVHGPGQWNDPDMIIAGNPEITVDQSKAQMAIWSIWSAPLLMSNDLRFVPLAHKKILLNKKVIAVDQDPLGVMGRLMFNTSNVGIYIKKMTPFDSAIDQYSYAIVFFNRNKNTQAKVSLNWSKLGLSNPKGYLIEDLFADGPESTPHLAKIEDNFNYTINATGVVMVKATVVLK</sequence>
<dbReference type="Pfam" id="PF16499">
    <property type="entry name" value="Melibiase_2"/>
    <property type="match status" value="1"/>
</dbReference>
<evidence type="ECO:0000256" key="2">
    <source>
        <dbReference type="ARBA" id="ARBA00022801"/>
    </source>
</evidence>
<feature type="chain" id="PRO_5037656241" description="Alpha-galactosidase" evidence="5">
    <location>
        <begin position="20"/>
        <end position="416"/>
    </location>
</feature>
<organism evidence="6 7">
    <name type="scientific">Romanomermis culicivorax</name>
    <name type="common">Nematode worm</name>
    <dbReference type="NCBI Taxonomy" id="13658"/>
    <lineage>
        <taxon>Eukaryota</taxon>
        <taxon>Metazoa</taxon>
        <taxon>Ecdysozoa</taxon>
        <taxon>Nematoda</taxon>
        <taxon>Enoplea</taxon>
        <taxon>Dorylaimia</taxon>
        <taxon>Mermithida</taxon>
        <taxon>Mermithoidea</taxon>
        <taxon>Mermithidae</taxon>
        <taxon>Romanomermis</taxon>
    </lineage>
</organism>
<protein>
    <recommendedName>
        <fullName evidence="4">Alpha-galactosidase</fullName>
        <ecNumber evidence="4">3.2.1.-</ecNumber>
    </recommendedName>
</protein>
<dbReference type="GO" id="GO:0004557">
    <property type="term" value="F:alpha-galactosidase activity"/>
    <property type="evidence" value="ECO:0007669"/>
    <property type="project" value="TreeGrafter"/>
</dbReference>
<evidence type="ECO:0000256" key="5">
    <source>
        <dbReference type="SAM" id="SignalP"/>
    </source>
</evidence>
<dbReference type="Proteomes" id="UP000887565">
    <property type="component" value="Unplaced"/>
</dbReference>
<keyword evidence="6" id="KW-1185">Reference proteome</keyword>
<keyword evidence="4" id="KW-1015">Disulfide bond</keyword>
<evidence type="ECO:0000313" key="7">
    <source>
        <dbReference type="WBParaSite" id="nRc.2.0.1.t15780-RA"/>
    </source>
</evidence>
<dbReference type="WBParaSite" id="nRc.2.0.1.t15780-RA">
    <property type="protein sequence ID" value="nRc.2.0.1.t15780-RA"/>
    <property type="gene ID" value="nRc.2.0.1.g15780"/>
</dbReference>
<dbReference type="FunFam" id="3.20.20.70:FF:000197">
    <property type="entry name" value="Alpha-galactosidase"/>
    <property type="match status" value="1"/>
</dbReference>
<evidence type="ECO:0000256" key="3">
    <source>
        <dbReference type="ARBA" id="ARBA00023295"/>
    </source>
</evidence>
<dbReference type="PROSITE" id="PS00512">
    <property type="entry name" value="ALPHA_GALACTOSIDASE"/>
    <property type="match status" value="1"/>
</dbReference>
<evidence type="ECO:0000256" key="4">
    <source>
        <dbReference type="RuleBase" id="RU361168"/>
    </source>
</evidence>
<dbReference type="EC" id="3.2.1.-" evidence="4"/>
<dbReference type="AlphaFoldDB" id="A0A915IPI1"/>
<evidence type="ECO:0000256" key="1">
    <source>
        <dbReference type="ARBA" id="ARBA00009743"/>
    </source>
</evidence>
<dbReference type="OMA" id="WHDPDMI"/>
<comment type="subunit">
    <text evidence="4">Homodimer.</text>
</comment>
<dbReference type="GO" id="GO:0016139">
    <property type="term" value="P:glycoside catabolic process"/>
    <property type="evidence" value="ECO:0007669"/>
    <property type="project" value="TreeGrafter"/>
</dbReference>
<dbReference type="InterPro" id="IPR000111">
    <property type="entry name" value="Glyco_hydro_27/36_CS"/>
</dbReference>
<dbReference type="PANTHER" id="PTHR11452">
    <property type="entry name" value="ALPHA-GALACTOSIDASE/ALPHA-N-ACETYLGALACTOSAMINIDASE"/>
    <property type="match status" value="1"/>
</dbReference>
<keyword evidence="2 4" id="KW-0378">Hydrolase</keyword>